<name>A0AAE0JUU0_9PEZI</name>
<evidence type="ECO:0000313" key="1">
    <source>
        <dbReference type="EMBL" id="KAK3364836.1"/>
    </source>
</evidence>
<dbReference type="AlphaFoldDB" id="A0AAE0JUU0"/>
<organism evidence="1 2">
    <name type="scientific">Lasiosphaeria ovina</name>
    <dbReference type="NCBI Taxonomy" id="92902"/>
    <lineage>
        <taxon>Eukaryota</taxon>
        <taxon>Fungi</taxon>
        <taxon>Dikarya</taxon>
        <taxon>Ascomycota</taxon>
        <taxon>Pezizomycotina</taxon>
        <taxon>Sordariomycetes</taxon>
        <taxon>Sordariomycetidae</taxon>
        <taxon>Sordariales</taxon>
        <taxon>Lasiosphaeriaceae</taxon>
        <taxon>Lasiosphaeria</taxon>
    </lineage>
</organism>
<dbReference type="EMBL" id="JAULSN010000009">
    <property type="protein sequence ID" value="KAK3364836.1"/>
    <property type="molecule type" value="Genomic_DNA"/>
</dbReference>
<accession>A0AAE0JUU0</accession>
<reference evidence="1" key="1">
    <citation type="journal article" date="2023" name="Mol. Phylogenet. Evol.">
        <title>Genome-scale phylogeny and comparative genomics of the fungal order Sordariales.</title>
        <authorList>
            <person name="Hensen N."/>
            <person name="Bonometti L."/>
            <person name="Westerberg I."/>
            <person name="Brannstrom I.O."/>
            <person name="Guillou S."/>
            <person name="Cros-Aarteil S."/>
            <person name="Calhoun S."/>
            <person name="Haridas S."/>
            <person name="Kuo A."/>
            <person name="Mondo S."/>
            <person name="Pangilinan J."/>
            <person name="Riley R."/>
            <person name="LaButti K."/>
            <person name="Andreopoulos B."/>
            <person name="Lipzen A."/>
            <person name="Chen C."/>
            <person name="Yan M."/>
            <person name="Daum C."/>
            <person name="Ng V."/>
            <person name="Clum A."/>
            <person name="Steindorff A."/>
            <person name="Ohm R.A."/>
            <person name="Martin F."/>
            <person name="Silar P."/>
            <person name="Natvig D.O."/>
            <person name="Lalanne C."/>
            <person name="Gautier V."/>
            <person name="Ament-Velasquez S.L."/>
            <person name="Kruys A."/>
            <person name="Hutchinson M.I."/>
            <person name="Powell A.J."/>
            <person name="Barry K."/>
            <person name="Miller A.N."/>
            <person name="Grigoriev I.V."/>
            <person name="Debuchy R."/>
            <person name="Gladieux P."/>
            <person name="Hiltunen Thoren M."/>
            <person name="Johannesson H."/>
        </authorList>
    </citation>
    <scope>NUCLEOTIDE SEQUENCE</scope>
    <source>
        <strain evidence="1">CBS 958.72</strain>
    </source>
</reference>
<evidence type="ECO:0000313" key="2">
    <source>
        <dbReference type="Proteomes" id="UP001287356"/>
    </source>
</evidence>
<comment type="caution">
    <text evidence="1">The sequence shown here is derived from an EMBL/GenBank/DDBJ whole genome shotgun (WGS) entry which is preliminary data.</text>
</comment>
<protein>
    <submittedName>
        <fullName evidence="1">Uncharacterized protein</fullName>
    </submittedName>
</protein>
<keyword evidence="2" id="KW-1185">Reference proteome</keyword>
<dbReference type="Proteomes" id="UP001287356">
    <property type="component" value="Unassembled WGS sequence"/>
</dbReference>
<sequence length="357" mass="40002">MYLMNAIAATNHAMSLNKRSMPASRHSRHLHLPGIATLDRWGSIRRRSRGYEGLPRLVPFQARIPPQGRFLAESKTVAGPDWPDISCWRAIALLASAEFGSVFSCFLTRICQLSCLSQHFHFSTTLDTPPRTMAPMNKANPLTRESFWTNHHFAPCPTDGCDQGTLYHGAFAQAHLHVFHKPESSLSDMTAGIEVYHAQGDKNHPRRKRIQTMEWLGYDRTGNGQLATYWYILYAVHHTGCQSRGRDLDVALLLQALGSGDDMILDDFFFLANSPSLPDTSVSPSRPEKYLLGGSILLPCPPVWHGLLSQVCNLAVDVSARDYPDTLPSSLLWLVRLFAPILGGREPTMFWHRSRSP</sequence>
<reference evidence="1" key="2">
    <citation type="submission" date="2023-06" db="EMBL/GenBank/DDBJ databases">
        <authorList>
            <consortium name="Lawrence Berkeley National Laboratory"/>
            <person name="Haridas S."/>
            <person name="Hensen N."/>
            <person name="Bonometti L."/>
            <person name="Westerberg I."/>
            <person name="Brannstrom I.O."/>
            <person name="Guillou S."/>
            <person name="Cros-Aarteil S."/>
            <person name="Calhoun S."/>
            <person name="Kuo A."/>
            <person name="Mondo S."/>
            <person name="Pangilinan J."/>
            <person name="Riley R."/>
            <person name="Labutti K."/>
            <person name="Andreopoulos B."/>
            <person name="Lipzen A."/>
            <person name="Chen C."/>
            <person name="Yanf M."/>
            <person name="Daum C."/>
            <person name="Ng V."/>
            <person name="Clum A."/>
            <person name="Steindorff A."/>
            <person name="Ohm R."/>
            <person name="Martin F."/>
            <person name="Silar P."/>
            <person name="Natvig D."/>
            <person name="Lalanne C."/>
            <person name="Gautier V."/>
            <person name="Ament-Velasquez S.L."/>
            <person name="Kruys A."/>
            <person name="Hutchinson M.I."/>
            <person name="Powell A.J."/>
            <person name="Barry K."/>
            <person name="Miller A.N."/>
            <person name="Grigoriev I.V."/>
            <person name="Debuchy R."/>
            <person name="Gladieux P."/>
            <person name="Thoren M.H."/>
            <person name="Johannesson H."/>
        </authorList>
    </citation>
    <scope>NUCLEOTIDE SEQUENCE</scope>
    <source>
        <strain evidence="1">CBS 958.72</strain>
    </source>
</reference>
<gene>
    <name evidence="1" type="ORF">B0T24DRAFT_598166</name>
</gene>
<proteinExistence type="predicted"/>